<dbReference type="PRINTS" id="PR00385">
    <property type="entry name" value="P450"/>
</dbReference>
<name>A0A8T9BQM7_9HELO</name>
<dbReference type="InterPro" id="IPR050121">
    <property type="entry name" value="Cytochrome_P450_monoxygenase"/>
</dbReference>
<dbReference type="GO" id="GO:0005506">
    <property type="term" value="F:iron ion binding"/>
    <property type="evidence" value="ECO:0007669"/>
    <property type="project" value="InterPro"/>
</dbReference>
<gene>
    <name evidence="10" type="primary">stcS_1</name>
    <name evidence="10" type="ORF">LARI1_G000906</name>
</gene>
<dbReference type="InterPro" id="IPR001128">
    <property type="entry name" value="Cyt_P450"/>
</dbReference>
<feature type="transmembrane region" description="Helical" evidence="9">
    <location>
        <begin position="12"/>
        <end position="31"/>
    </location>
</feature>
<keyword evidence="9" id="KW-1133">Transmembrane helix</keyword>
<dbReference type="GO" id="GO:0016705">
    <property type="term" value="F:oxidoreductase activity, acting on paired donors, with incorporation or reduction of molecular oxygen"/>
    <property type="evidence" value="ECO:0007669"/>
    <property type="project" value="InterPro"/>
</dbReference>
<dbReference type="EMBL" id="QGMF01000038">
    <property type="protein sequence ID" value="TVY20833.1"/>
    <property type="molecule type" value="Genomic_DNA"/>
</dbReference>
<dbReference type="InterPro" id="IPR036396">
    <property type="entry name" value="Cyt_P450_sf"/>
</dbReference>
<keyword evidence="11" id="KW-1185">Reference proteome</keyword>
<reference evidence="10 11" key="1">
    <citation type="submission" date="2018-05" db="EMBL/GenBank/DDBJ databases">
        <title>Whole genome sequencing for identification of molecular markers to develop diagnostic detection tools for the regulated plant pathogen Lachnellula willkommii.</title>
        <authorList>
            <person name="Giroux E."/>
            <person name="Bilodeau G."/>
        </authorList>
    </citation>
    <scope>NUCLEOTIDE SEQUENCE [LARGE SCALE GENOMIC DNA]</scope>
    <source>
        <strain evidence="10 11">CBS 203.66</strain>
    </source>
</reference>
<dbReference type="AlphaFoldDB" id="A0A8T9BQM7"/>
<proteinExistence type="predicted"/>
<evidence type="ECO:0000256" key="4">
    <source>
        <dbReference type="ARBA" id="ARBA00022723"/>
    </source>
</evidence>
<evidence type="ECO:0000256" key="3">
    <source>
        <dbReference type="ARBA" id="ARBA00022617"/>
    </source>
</evidence>
<evidence type="ECO:0000256" key="6">
    <source>
        <dbReference type="ARBA" id="ARBA00023004"/>
    </source>
</evidence>
<dbReference type="GO" id="GO:0020037">
    <property type="term" value="F:heme binding"/>
    <property type="evidence" value="ECO:0007669"/>
    <property type="project" value="InterPro"/>
</dbReference>
<sequence>MAYKFHVDSFSGLIAAGIWTLIIAWIASVAMRGWRARRMFVELNKQGLPMPKHNLILGHLLTIKPYIDRLPPDAHPAYSFGQIAKESFPDGVYYLDLWPFFMPLLICTSLTATVDATQKTALASKKPESLLRWFLPIAGGPNLFTMDEDEWKTWRGIFNPGFSQAHIVKLVPTIVHEALAYRKLLFEFAERGEMFRLDEETLWFTMDMIGSLVLENSLDSKKTQSPLAVALLDQLGWHLGDAVINPFVRYNPRRLAAQWRNSRRMNSYVGKEIDTRYEAYKASLESGHKEDSKSIIGLVLEGYLKQTGGTQRLPALLDKTFKSYATYQIRTFLFAGHDTTSSSLCHTFYLLNKNQETLKKLREEHDSVLGNDPAAAASVISNNPQTLNQLVYTTAVIKEAMRLFPPASAARQGIDGVDIMDDKGHRYPTGKTMVWIIHQEIQRSPKYWPKPDEFVPERWMVGSNDPMYPTKWAWRPFEFGPRNCIGQGLVMSELKIILALTIRELDIKDAYGEYDRLYPRKSMVTVAGERAYQFEKGGAHPADHLPCRVYIRK</sequence>
<evidence type="ECO:0000313" key="10">
    <source>
        <dbReference type="EMBL" id="TVY20833.1"/>
    </source>
</evidence>
<evidence type="ECO:0000256" key="2">
    <source>
        <dbReference type="ARBA" id="ARBA00005179"/>
    </source>
</evidence>
<evidence type="ECO:0000256" key="9">
    <source>
        <dbReference type="SAM" id="Phobius"/>
    </source>
</evidence>
<keyword evidence="5" id="KW-0560">Oxidoreductase</keyword>
<evidence type="ECO:0000256" key="1">
    <source>
        <dbReference type="ARBA" id="ARBA00001971"/>
    </source>
</evidence>
<dbReference type="Proteomes" id="UP000469559">
    <property type="component" value="Unassembled WGS sequence"/>
</dbReference>
<keyword evidence="3 8" id="KW-0349">Heme</keyword>
<dbReference type="PANTHER" id="PTHR24305">
    <property type="entry name" value="CYTOCHROME P450"/>
    <property type="match status" value="1"/>
</dbReference>
<comment type="cofactor">
    <cofactor evidence="1 8">
        <name>heme</name>
        <dbReference type="ChEBI" id="CHEBI:30413"/>
    </cofactor>
</comment>
<keyword evidence="9" id="KW-0472">Membrane</keyword>
<dbReference type="CDD" id="cd11051">
    <property type="entry name" value="CYP59-like"/>
    <property type="match status" value="1"/>
</dbReference>
<dbReference type="OrthoDB" id="10029320at2759"/>
<dbReference type="Pfam" id="PF00067">
    <property type="entry name" value="p450"/>
    <property type="match status" value="1"/>
</dbReference>
<evidence type="ECO:0000256" key="5">
    <source>
        <dbReference type="ARBA" id="ARBA00023002"/>
    </source>
</evidence>
<protein>
    <submittedName>
        <fullName evidence="10">Putative sterigmatocystin biosynthesis P450 monooxygenase</fullName>
    </submittedName>
</protein>
<dbReference type="InterPro" id="IPR002401">
    <property type="entry name" value="Cyt_P450_E_grp-I"/>
</dbReference>
<keyword evidence="7 10" id="KW-0503">Monooxygenase</keyword>
<evidence type="ECO:0000313" key="11">
    <source>
        <dbReference type="Proteomes" id="UP000469559"/>
    </source>
</evidence>
<dbReference type="Gene3D" id="1.10.630.10">
    <property type="entry name" value="Cytochrome P450"/>
    <property type="match status" value="1"/>
</dbReference>
<dbReference type="PANTHER" id="PTHR24305:SF107">
    <property type="entry name" value="P450, PUTATIVE (EUROFUNG)-RELATED"/>
    <property type="match status" value="1"/>
</dbReference>
<comment type="pathway">
    <text evidence="2">Secondary metabolite biosynthesis.</text>
</comment>
<accession>A0A8T9BQM7</accession>
<keyword evidence="9" id="KW-0812">Transmembrane</keyword>
<dbReference type="PRINTS" id="PR00463">
    <property type="entry name" value="EP450I"/>
</dbReference>
<evidence type="ECO:0000256" key="7">
    <source>
        <dbReference type="ARBA" id="ARBA00023033"/>
    </source>
</evidence>
<feature type="binding site" description="axial binding residue" evidence="8">
    <location>
        <position position="484"/>
    </location>
    <ligand>
        <name>heme</name>
        <dbReference type="ChEBI" id="CHEBI:30413"/>
    </ligand>
    <ligandPart>
        <name>Fe</name>
        <dbReference type="ChEBI" id="CHEBI:18248"/>
    </ligandPart>
</feature>
<dbReference type="SUPFAM" id="SSF48264">
    <property type="entry name" value="Cytochrome P450"/>
    <property type="match status" value="1"/>
</dbReference>
<comment type="caution">
    <text evidence="10">The sequence shown here is derived from an EMBL/GenBank/DDBJ whole genome shotgun (WGS) entry which is preliminary data.</text>
</comment>
<dbReference type="GO" id="GO:0004497">
    <property type="term" value="F:monooxygenase activity"/>
    <property type="evidence" value="ECO:0007669"/>
    <property type="project" value="UniProtKB-KW"/>
</dbReference>
<keyword evidence="6 8" id="KW-0408">Iron</keyword>
<organism evidence="10 11">
    <name type="scientific">Lachnellula arida</name>
    <dbReference type="NCBI Taxonomy" id="1316785"/>
    <lineage>
        <taxon>Eukaryota</taxon>
        <taxon>Fungi</taxon>
        <taxon>Dikarya</taxon>
        <taxon>Ascomycota</taxon>
        <taxon>Pezizomycotina</taxon>
        <taxon>Leotiomycetes</taxon>
        <taxon>Helotiales</taxon>
        <taxon>Lachnaceae</taxon>
        <taxon>Lachnellula</taxon>
    </lineage>
</organism>
<keyword evidence="4 8" id="KW-0479">Metal-binding</keyword>
<evidence type="ECO:0000256" key="8">
    <source>
        <dbReference type="PIRSR" id="PIRSR602401-1"/>
    </source>
</evidence>